<dbReference type="STRING" id="1197717.BED41_00780"/>
<evidence type="ECO:0000259" key="12">
    <source>
        <dbReference type="Pfam" id="PF00742"/>
    </source>
</evidence>
<dbReference type="Gene3D" id="3.30.360.10">
    <property type="entry name" value="Dihydrodipicolinate Reductase, domain 2"/>
    <property type="match status" value="1"/>
</dbReference>
<evidence type="ECO:0000256" key="11">
    <source>
        <dbReference type="PIRSR" id="PIRSR036497-2"/>
    </source>
</evidence>
<dbReference type="OrthoDB" id="9808167at2"/>
<evidence type="ECO:0000313" key="14">
    <source>
        <dbReference type="EMBL" id="ANZ43763.1"/>
    </source>
</evidence>
<comment type="pathway">
    <text evidence="2">Amino-acid biosynthesis; L-methionine biosynthesis via de novo pathway; L-homoserine from L-aspartate: step 3/3.</text>
</comment>
<dbReference type="Pfam" id="PF03447">
    <property type="entry name" value="NAD_binding_3"/>
    <property type="match status" value="1"/>
</dbReference>
<dbReference type="GeneID" id="83056385"/>
<evidence type="ECO:0000256" key="5">
    <source>
        <dbReference type="ARBA" id="ARBA00013376"/>
    </source>
</evidence>
<evidence type="ECO:0000259" key="13">
    <source>
        <dbReference type="Pfam" id="PF03447"/>
    </source>
</evidence>
<dbReference type="SUPFAM" id="SSF55347">
    <property type="entry name" value="Glyceraldehyde-3-phosphate dehydrogenase-like, C-terminal domain"/>
    <property type="match status" value="1"/>
</dbReference>
<name>A0A1B2I1C0_9BACT</name>
<dbReference type="FunFam" id="3.30.360.10:FF:000005">
    <property type="entry name" value="Homoserine dehydrogenase"/>
    <property type="match status" value="1"/>
</dbReference>
<dbReference type="RefSeq" id="WP_066741822.1">
    <property type="nucleotide sequence ID" value="NZ_CP016757.1"/>
</dbReference>
<dbReference type="InterPro" id="IPR036291">
    <property type="entry name" value="NAD(P)-bd_dom_sf"/>
</dbReference>
<feature type="domain" description="Aspartate/homoserine dehydrogenase NAD-binding" evidence="13">
    <location>
        <begin position="12"/>
        <end position="155"/>
    </location>
</feature>
<evidence type="ECO:0000313" key="15">
    <source>
        <dbReference type="Proteomes" id="UP000093044"/>
    </source>
</evidence>
<dbReference type="InterPro" id="IPR005106">
    <property type="entry name" value="Asp/hSer_DH_NAD-bd"/>
</dbReference>
<keyword evidence="6" id="KW-0028">Amino-acid biosynthesis</keyword>
<dbReference type="InterPro" id="IPR022697">
    <property type="entry name" value="HDH_short"/>
</dbReference>
<accession>A0A1B2I1C0</accession>
<evidence type="ECO:0000256" key="6">
    <source>
        <dbReference type="ARBA" id="ARBA00022605"/>
    </source>
</evidence>
<proteinExistence type="inferred from homology"/>
<dbReference type="SUPFAM" id="SSF51735">
    <property type="entry name" value="NAD(P)-binding Rossmann-fold domains"/>
    <property type="match status" value="1"/>
</dbReference>
<dbReference type="PANTHER" id="PTHR43331:SF1">
    <property type="entry name" value="HOMOSERINE DEHYDROGENASE"/>
    <property type="match status" value="1"/>
</dbReference>
<feature type="domain" description="Homoserine dehydrogenase catalytic" evidence="12">
    <location>
        <begin position="163"/>
        <end position="341"/>
    </location>
</feature>
<evidence type="ECO:0000256" key="2">
    <source>
        <dbReference type="ARBA" id="ARBA00005062"/>
    </source>
</evidence>
<keyword evidence="11" id="KW-0521">NADP</keyword>
<evidence type="ECO:0000256" key="1">
    <source>
        <dbReference type="ARBA" id="ARBA00005056"/>
    </source>
</evidence>
<comment type="similarity">
    <text evidence="3">Belongs to the homoserine dehydrogenase family.</text>
</comment>
<feature type="binding site" evidence="11">
    <location>
        <position position="215"/>
    </location>
    <ligand>
        <name>L-homoserine</name>
        <dbReference type="ChEBI" id="CHEBI:57476"/>
    </ligand>
</feature>
<dbReference type="PANTHER" id="PTHR43331">
    <property type="entry name" value="HOMOSERINE DEHYDROGENASE"/>
    <property type="match status" value="1"/>
</dbReference>
<keyword evidence="7" id="KW-0791">Threonine biosynthesis</keyword>
<dbReference type="KEGG" id="cpor:BED41_00780"/>
<evidence type="ECO:0000256" key="9">
    <source>
        <dbReference type="ARBA" id="ARBA00023167"/>
    </source>
</evidence>
<sequence>MEKKTIKICMAGFGNVGVRFTRLLLEKERELRDDYGCRVLVTGVCTRSKGTMMNPRGLDLGGLLIMNGELGRFEPEHPDFVSGCDTHAMIAAAEADLFIELSTLSIGDGEPATSYIKEAFARGMDVITANKGPEAWSFNELKEIAETSGRKFLYETIVMDGAPIFNMARAGLRGNRIIALRGILNSTTNFILGEIEKGGNFADAVAEAQRLQFAEADPSMDIDGWDGAAKICALANILMDARLTPKDVKVKSLAGIAADDVKAAWAEGCRIKYICGAERGDDGAVRLSVEPRRLPLSDPMCSVNGRSSALIFHTDLAGEIMLTERDPDILQTAYGVYSDLLTLIAER</sequence>
<dbReference type="GO" id="GO:0009088">
    <property type="term" value="P:threonine biosynthetic process"/>
    <property type="evidence" value="ECO:0007669"/>
    <property type="project" value="UniProtKB-UniPathway"/>
</dbReference>
<dbReference type="GO" id="GO:0004412">
    <property type="term" value="F:homoserine dehydrogenase activity"/>
    <property type="evidence" value="ECO:0007669"/>
    <property type="project" value="UniProtKB-EC"/>
</dbReference>
<feature type="binding site" evidence="11">
    <location>
        <begin position="12"/>
        <end position="17"/>
    </location>
    <ligand>
        <name>NADP(+)</name>
        <dbReference type="ChEBI" id="CHEBI:58349"/>
    </ligand>
</feature>
<evidence type="ECO:0000256" key="4">
    <source>
        <dbReference type="ARBA" id="ARBA00013213"/>
    </source>
</evidence>
<dbReference type="GO" id="GO:0050661">
    <property type="term" value="F:NADP binding"/>
    <property type="evidence" value="ECO:0007669"/>
    <property type="project" value="InterPro"/>
</dbReference>
<dbReference type="GO" id="GO:0009086">
    <property type="term" value="P:methionine biosynthetic process"/>
    <property type="evidence" value="ECO:0007669"/>
    <property type="project" value="UniProtKB-KW"/>
</dbReference>
<keyword evidence="9" id="KW-0486">Methionine biosynthesis</keyword>
<gene>
    <name evidence="14" type="ORF">BED41_00780</name>
</gene>
<dbReference type="UniPathway" id="UPA00050">
    <property type="reaction ID" value="UER00063"/>
</dbReference>
<dbReference type="EC" id="1.1.1.3" evidence="4"/>
<feature type="active site" description="Proton donor" evidence="10">
    <location>
        <position position="230"/>
    </location>
</feature>
<evidence type="ECO:0000256" key="7">
    <source>
        <dbReference type="ARBA" id="ARBA00022697"/>
    </source>
</evidence>
<keyword evidence="8" id="KW-0560">Oxidoreductase</keyword>
<dbReference type="Pfam" id="PF00742">
    <property type="entry name" value="Homoserine_dh"/>
    <property type="match status" value="1"/>
</dbReference>
<dbReference type="PIRSF" id="PIRSF036497">
    <property type="entry name" value="HDH_short"/>
    <property type="match status" value="1"/>
</dbReference>
<dbReference type="InterPro" id="IPR001342">
    <property type="entry name" value="HDH_cat"/>
</dbReference>
<dbReference type="EMBL" id="CP016757">
    <property type="protein sequence ID" value="ANZ43763.1"/>
    <property type="molecule type" value="Genomic_DNA"/>
</dbReference>
<comment type="pathway">
    <text evidence="1">Amino-acid biosynthesis; L-threonine biosynthesis; L-threonine from L-aspartate: step 3/5.</text>
</comment>
<evidence type="ECO:0000256" key="3">
    <source>
        <dbReference type="ARBA" id="ARBA00006753"/>
    </source>
</evidence>
<feature type="binding site" evidence="11">
    <location>
        <position position="131"/>
    </location>
    <ligand>
        <name>NADPH</name>
        <dbReference type="ChEBI" id="CHEBI:57783"/>
    </ligand>
</feature>
<dbReference type="UniPathway" id="UPA00051">
    <property type="reaction ID" value="UER00465"/>
</dbReference>
<dbReference type="Gene3D" id="3.40.50.720">
    <property type="entry name" value="NAD(P)-binding Rossmann-like Domain"/>
    <property type="match status" value="1"/>
</dbReference>
<evidence type="ECO:0000256" key="10">
    <source>
        <dbReference type="PIRSR" id="PIRSR036497-1"/>
    </source>
</evidence>
<evidence type="ECO:0000256" key="8">
    <source>
        <dbReference type="ARBA" id="ARBA00023002"/>
    </source>
</evidence>
<dbReference type="AlphaFoldDB" id="A0A1B2I1C0"/>
<protein>
    <recommendedName>
        <fullName evidence="5">Homoserine dehydrogenase</fullName>
        <ecNumber evidence="4">1.1.1.3</ecNumber>
    </recommendedName>
</protein>
<organism evidence="14 15">
    <name type="scientific">Cloacibacillus porcorum</name>
    <dbReference type="NCBI Taxonomy" id="1197717"/>
    <lineage>
        <taxon>Bacteria</taxon>
        <taxon>Thermotogati</taxon>
        <taxon>Synergistota</taxon>
        <taxon>Synergistia</taxon>
        <taxon>Synergistales</taxon>
        <taxon>Synergistaceae</taxon>
        <taxon>Cloacibacillus</taxon>
    </lineage>
</organism>
<keyword evidence="15" id="KW-1185">Reference proteome</keyword>
<dbReference type="Proteomes" id="UP000093044">
    <property type="component" value="Chromosome"/>
</dbReference>
<reference evidence="14" key="1">
    <citation type="submission" date="2016-08" db="EMBL/GenBank/DDBJ databases">
        <title>Complete genome of Cloacibacillus porcorum.</title>
        <authorList>
            <person name="Looft T."/>
            <person name="Bayles D.O."/>
            <person name="Alt D.P."/>
        </authorList>
    </citation>
    <scope>NUCLEOTIDE SEQUENCE [LARGE SCALE GENOMIC DNA]</scope>
    <source>
        <strain evidence="14">CL-84</strain>
    </source>
</reference>